<reference evidence="2" key="1">
    <citation type="submission" date="2018-10" db="EMBL/GenBank/DDBJ databases">
        <title>Population genomic analysis revealed the cold adaptation of white poplar.</title>
        <authorList>
            <person name="Liu Y.-J."/>
        </authorList>
    </citation>
    <scope>NUCLEOTIDE SEQUENCE [LARGE SCALE GENOMIC DNA]</scope>
    <source>
        <strain evidence="2">PAL-ZL1</strain>
    </source>
</reference>
<proteinExistence type="predicted"/>
<dbReference type="EMBL" id="RCHU01000607">
    <property type="protein sequence ID" value="TKS00337.1"/>
    <property type="molecule type" value="Genomic_DNA"/>
</dbReference>
<comment type="caution">
    <text evidence="2">The sequence shown here is derived from an EMBL/GenBank/DDBJ whole genome shotgun (WGS) entry which is preliminary data.</text>
</comment>
<name>A0A4U5PVB7_POPAL</name>
<sequence length="126" mass="13527">MSGAIEMIAAPVMPSPETNAPQVLCIVINPVQLYLGHGALACVLNRQKLGLETIGFSSTSQDNSPSLSGSPEEPKLQKSPRTPLASLSPRFITALGSPVRKALRLTKFDPQDAWLPLTESRNGNKY</sequence>
<organism evidence="2">
    <name type="scientific">Populus alba</name>
    <name type="common">White poplar</name>
    <dbReference type="NCBI Taxonomy" id="43335"/>
    <lineage>
        <taxon>Eukaryota</taxon>
        <taxon>Viridiplantae</taxon>
        <taxon>Streptophyta</taxon>
        <taxon>Embryophyta</taxon>
        <taxon>Tracheophyta</taxon>
        <taxon>Spermatophyta</taxon>
        <taxon>Magnoliopsida</taxon>
        <taxon>eudicotyledons</taxon>
        <taxon>Gunneridae</taxon>
        <taxon>Pentapetalae</taxon>
        <taxon>rosids</taxon>
        <taxon>fabids</taxon>
        <taxon>Malpighiales</taxon>
        <taxon>Salicaceae</taxon>
        <taxon>Saliceae</taxon>
        <taxon>Populus</taxon>
    </lineage>
</organism>
<feature type="region of interest" description="Disordered" evidence="1">
    <location>
        <begin position="56"/>
        <end position="85"/>
    </location>
</feature>
<dbReference type="AlphaFoldDB" id="A0A4U5PVB7"/>
<evidence type="ECO:0000256" key="1">
    <source>
        <dbReference type="SAM" id="MobiDB-lite"/>
    </source>
</evidence>
<accession>A0A4U5PVB7</accession>
<protein>
    <submittedName>
        <fullName evidence="2">Uncharacterized protein</fullName>
    </submittedName>
</protein>
<dbReference type="STRING" id="43335.A0A4U5PVB7"/>
<evidence type="ECO:0000313" key="2">
    <source>
        <dbReference type="EMBL" id="TKS00337.1"/>
    </source>
</evidence>
<gene>
    <name evidence="2" type="ORF">D5086_0000185500</name>
</gene>
<feature type="compositionally biased region" description="Polar residues" evidence="1">
    <location>
        <begin position="56"/>
        <end position="69"/>
    </location>
</feature>